<dbReference type="EMBL" id="LT221025">
    <property type="protein sequence ID" value="CZR14427.1"/>
    <property type="molecule type" value="Genomic_DNA"/>
</dbReference>
<evidence type="ECO:0000259" key="1">
    <source>
        <dbReference type="Pfam" id="PF22031"/>
    </source>
</evidence>
<dbReference type="Pfam" id="PF22031">
    <property type="entry name" value="MCP_V20_C"/>
    <property type="match status" value="1"/>
</dbReference>
<gene>
    <name evidence="2" type="primary">MCP</name>
</gene>
<dbReference type="InterPro" id="IPR053887">
    <property type="entry name" value="MCP_V20_C"/>
</dbReference>
<proteinExistence type="predicted"/>
<feature type="non-terminal residue" evidence="2">
    <location>
        <position position="1"/>
    </location>
</feature>
<keyword evidence="2" id="KW-0167">Capsid protein</keyword>
<reference evidence="2" key="2">
    <citation type="submission" date="2016-02" db="EMBL/GenBank/DDBJ databases">
        <authorList>
            <person name="Wen L."/>
            <person name="He K."/>
            <person name="Yang H."/>
        </authorList>
    </citation>
    <scope>NUCLEOTIDE SEQUENCE</scope>
    <source>
        <strain evidence="2">Miers Valley soil</strain>
    </source>
</reference>
<accession>A0A131MCB6</accession>
<sequence>IKYPLYSPNRITSTSNLAPVAALASISLTLQPLTLTQIPYCVYLWVGRSDAETLANVNNIVTSTDTNFRIDSLNMTWGTVQVMSSSGPLDHYNVSIKNGLKNVSFTEYYGETNSFSQSIAAPSTKIGLTGSVIRLIPGIDFALADTSLAPGVNAQTTFQISVVATNLNNKYAVTPQLNVLFVDEGYVDIQGDLATKRIGVIPREAVIHMPANDSYKAEDLRYFGGAPSFSSRFNVFSKNLANRVKDFDIPGKARQANRFLQDKKVISRGLDAASWLPTRFSGNLQRLSGVARDFGYGGCGDDMGAYLPENIHEDRGGYLAVNNQDNMGGRSIPLDRLRNAMCKR</sequence>
<organism evidence="2">
    <name type="scientific">Miers Valley soil virophage</name>
    <dbReference type="NCBI Taxonomy" id="1808974"/>
    <lineage>
        <taxon>Viruses</taxon>
    </lineage>
</organism>
<dbReference type="GO" id="GO:0019028">
    <property type="term" value="C:viral capsid"/>
    <property type="evidence" value="ECO:0007669"/>
    <property type="project" value="UniProtKB-KW"/>
</dbReference>
<protein>
    <submittedName>
        <fullName evidence="2">Coat protein</fullName>
    </submittedName>
</protein>
<reference evidence="2" key="1">
    <citation type="journal article" date="2014" name="Appl. Environ. Microbiol.">
        <title>High-level diversity of tailed phages, eukaryote-associated viruses, and virophage-like elements in the metaviromes of antarctic soils.</title>
        <authorList>
            <person name="Zablocki O."/>
            <person name="Van Zyl L."/>
            <person name="Adriaenssens E.M."/>
            <person name="Rubagotti E."/>
            <person name="Tuffin M."/>
            <person name="Cary S.C."/>
            <person name="Cowan D.A."/>
        </authorList>
    </citation>
    <scope>NUCLEOTIDE SEQUENCE</scope>
    <source>
        <strain evidence="2">Miers Valley soil</strain>
    </source>
</reference>
<feature type="domain" description="Major capsid protein V20 C-terminal" evidence="1">
    <location>
        <begin position="10"/>
        <end position="185"/>
    </location>
</feature>
<evidence type="ECO:0000313" key="2">
    <source>
        <dbReference type="EMBL" id="CZR14427.1"/>
    </source>
</evidence>
<name>A0A131MCB6_9VIRU</name>
<feature type="non-terminal residue" evidence="2">
    <location>
        <position position="344"/>
    </location>
</feature>
<keyword evidence="2" id="KW-0946">Virion</keyword>